<accession>A0A1F6GT65</accession>
<dbReference type="GO" id="GO:0005886">
    <property type="term" value="C:plasma membrane"/>
    <property type="evidence" value="ECO:0007669"/>
    <property type="project" value="TreeGrafter"/>
</dbReference>
<evidence type="ECO:0000256" key="6">
    <source>
        <dbReference type="SAM" id="Phobius"/>
    </source>
</evidence>
<feature type="transmembrane region" description="Helical" evidence="6">
    <location>
        <begin position="128"/>
        <end position="154"/>
    </location>
</feature>
<feature type="transmembrane region" description="Helical" evidence="6">
    <location>
        <begin position="62"/>
        <end position="81"/>
    </location>
</feature>
<proteinExistence type="inferred from homology"/>
<dbReference type="PANTHER" id="PTHR30028">
    <property type="entry name" value="UPF0014 INNER MEMBRANE PROTEIN YBBM-RELATED"/>
    <property type="match status" value="1"/>
</dbReference>
<keyword evidence="4 6" id="KW-1133">Transmembrane helix</keyword>
<evidence type="ECO:0000256" key="2">
    <source>
        <dbReference type="ARBA" id="ARBA00005268"/>
    </source>
</evidence>
<dbReference type="EMBL" id="MFNF01000036">
    <property type="protein sequence ID" value="OGH01279.1"/>
    <property type="molecule type" value="Genomic_DNA"/>
</dbReference>
<gene>
    <name evidence="7" type="ORF">A2557_11405</name>
</gene>
<reference evidence="7 8" key="1">
    <citation type="journal article" date="2016" name="Nat. Commun.">
        <title>Thousands of microbial genomes shed light on interconnected biogeochemical processes in an aquifer system.</title>
        <authorList>
            <person name="Anantharaman K."/>
            <person name="Brown C.T."/>
            <person name="Hug L.A."/>
            <person name="Sharon I."/>
            <person name="Castelle C.J."/>
            <person name="Probst A.J."/>
            <person name="Thomas B.C."/>
            <person name="Singh A."/>
            <person name="Wilkins M.J."/>
            <person name="Karaoz U."/>
            <person name="Brodie E.L."/>
            <person name="Williams K.H."/>
            <person name="Hubbard S.S."/>
            <person name="Banfield J.F."/>
        </authorList>
    </citation>
    <scope>NUCLEOTIDE SEQUENCE [LARGE SCALE GENOMIC DNA]</scope>
</reference>
<keyword evidence="3 6" id="KW-0812">Transmembrane</keyword>
<sequence>MIHLNSWDLVWAALLVLGLAATSRRMGLGLTRSILVSAARTLVQLGLIGLVLKSLFAVQNPFWVALVALGMLGAASHEVWARQKRPFVGLWGLGIGAGAMFISSFTVTFFALVVILQNDPWWEPQYAIPMVGMLLGNTMNGVSLGINHVTFAAFKEKGQIEARLLLGQTAAQAIGGVKREAVRVGLTPIINTMAAAGLVSLPGMMTGQILAGGDPLEAAKYQVLIIFMIAAGSGFGILASVHFTGQRLFDERDRLRPDRLKPARFG</sequence>
<feature type="transmembrane region" description="Helical" evidence="6">
    <location>
        <begin position="88"/>
        <end position="116"/>
    </location>
</feature>
<dbReference type="Pfam" id="PF03649">
    <property type="entry name" value="UPF0014"/>
    <property type="match status" value="1"/>
</dbReference>
<dbReference type="AlphaFoldDB" id="A0A1F6GT65"/>
<name>A0A1F6GT65_9PROT</name>
<protein>
    <submittedName>
        <fullName evidence="7">Iron export ABC transporter permease subunit FetB</fullName>
    </submittedName>
</protein>
<comment type="subcellular location">
    <subcellularLocation>
        <location evidence="1">Membrane</location>
        <topology evidence="1">Multi-pass membrane protein</topology>
    </subcellularLocation>
</comment>
<organism evidence="7 8">
    <name type="scientific">Candidatus Lambdaproteobacteria bacterium RIFOXYD2_FULL_56_26</name>
    <dbReference type="NCBI Taxonomy" id="1817773"/>
    <lineage>
        <taxon>Bacteria</taxon>
        <taxon>Pseudomonadati</taxon>
        <taxon>Pseudomonadota</taxon>
        <taxon>Candidatus Lambdaproteobacteria</taxon>
    </lineage>
</organism>
<evidence type="ECO:0000256" key="1">
    <source>
        <dbReference type="ARBA" id="ARBA00004141"/>
    </source>
</evidence>
<dbReference type="PANTHER" id="PTHR30028:SF0">
    <property type="entry name" value="PROTEIN ALUMINUM SENSITIVE 3"/>
    <property type="match status" value="1"/>
</dbReference>
<comment type="caution">
    <text evidence="7">The sequence shown here is derived from an EMBL/GenBank/DDBJ whole genome shotgun (WGS) entry which is preliminary data.</text>
</comment>
<feature type="transmembrane region" description="Helical" evidence="6">
    <location>
        <begin position="189"/>
        <end position="211"/>
    </location>
</feature>
<dbReference type="InterPro" id="IPR005226">
    <property type="entry name" value="UPF0014_fam"/>
</dbReference>
<evidence type="ECO:0000256" key="5">
    <source>
        <dbReference type="ARBA" id="ARBA00023136"/>
    </source>
</evidence>
<feature type="transmembrane region" description="Helical" evidence="6">
    <location>
        <begin position="223"/>
        <end position="244"/>
    </location>
</feature>
<evidence type="ECO:0000313" key="8">
    <source>
        <dbReference type="Proteomes" id="UP000177583"/>
    </source>
</evidence>
<keyword evidence="5 6" id="KW-0472">Membrane</keyword>
<evidence type="ECO:0000313" key="7">
    <source>
        <dbReference type="EMBL" id="OGH01279.1"/>
    </source>
</evidence>
<comment type="similarity">
    <text evidence="2">Belongs to the UPF0014 family.</text>
</comment>
<evidence type="ECO:0000256" key="3">
    <source>
        <dbReference type="ARBA" id="ARBA00022692"/>
    </source>
</evidence>
<evidence type="ECO:0000256" key="4">
    <source>
        <dbReference type="ARBA" id="ARBA00022989"/>
    </source>
</evidence>
<dbReference type="Proteomes" id="UP000177583">
    <property type="component" value="Unassembled WGS sequence"/>
</dbReference>